<reference evidence="3" key="1">
    <citation type="submission" date="2022-08" db="UniProtKB">
        <authorList>
            <consortium name="EnsemblMetazoa"/>
        </authorList>
    </citation>
    <scope>IDENTIFICATION</scope>
    <source>
        <strain evidence="3">05x7-T-G4-1.051#20</strain>
    </source>
</reference>
<keyword evidence="1" id="KW-0472">Membrane</keyword>
<keyword evidence="1" id="KW-0812">Transmembrane</keyword>
<feature type="transmembrane region" description="Helical" evidence="1">
    <location>
        <begin position="159"/>
        <end position="181"/>
    </location>
</feature>
<evidence type="ECO:0000313" key="3">
    <source>
        <dbReference type="EnsemblMetazoa" id="G17591.1:cds"/>
    </source>
</evidence>
<feature type="transmembrane region" description="Helical" evidence="1">
    <location>
        <begin position="278"/>
        <end position="295"/>
    </location>
</feature>
<evidence type="ECO:0000256" key="1">
    <source>
        <dbReference type="SAM" id="Phobius"/>
    </source>
</evidence>
<evidence type="ECO:0000313" key="4">
    <source>
        <dbReference type="Proteomes" id="UP000005408"/>
    </source>
</evidence>
<accession>A0A8W8JBJ4</accession>
<dbReference type="EnsemblMetazoa" id="G17591.1">
    <property type="protein sequence ID" value="G17591.1:cds"/>
    <property type="gene ID" value="G17591"/>
</dbReference>
<evidence type="ECO:0000256" key="2">
    <source>
        <dbReference type="SAM" id="SignalP"/>
    </source>
</evidence>
<organism evidence="3 4">
    <name type="scientific">Magallana gigas</name>
    <name type="common">Pacific oyster</name>
    <name type="synonym">Crassostrea gigas</name>
    <dbReference type="NCBI Taxonomy" id="29159"/>
    <lineage>
        <taxon>Eukaryota</taxon>
        <taxon>Metazoa</taxon>
        <taxon>Spiralia</taxon>
        <taxon>Lophotrochozoa</taxon>
        <taxon>Mollusca</taxon>
        <taxon>Bivalvia</taxon>
        <taxon>Autobranchia</taxon>
        <taxon>Pteriomorphia</taxon>
        <taxon>Ostreida</taxon>
        <taxon>Ostreoidea</taxon>
        <taxon>Ostreidae</taxon>
        <taxon>Magallana</taxon>
    </lineage>
</organism>
<name>A0A8W8JBJ4_MAGGI</name>
<dbReference type="Proteomes" id="UP000005408">
    <property type="component" value="Unassembled WGS sequence"/>
</dbReference>
<proteinExistence type="predicted"/>
<dbReference type="AlphaFoldDB" id="A0A8W8JBJ4"/>
<keyword evidence="4" id="KW-1185">Reference proteome</keyword>
<feature type="signal peptide" evidence="2">
    <location>
        <begin position="1"/>
        <end position="21"/>
    </location>
</feature>
<protein>
    <submittedName>
        <fullName evidence="3">Uncharacterized protein</fullName>
    </submittedName>
</protein>
<sequence length="307" mass="35295">MHLYTKLSLVTFGTFLSSVFVLNNCKRLEGYQFPVYLTSFCPKDEIKWNKRTSAINCTSSNGYLCLPNENFTELLEFCYTEPKIWIPKGYCLYLVKHASKVNTYSCRHFKYGCHNFSYLSTRIFENPACISIGYGCFLAESSCKRTPAPINLSNTKDEWVWIVALVCAFSLIFIVFSIPFIKRFCHKKTDDCSNDFHHEYDEIDSDIDESEDDKMDPTSKDKLLVKANIRKENLPANVENVCMEYGGNVFSFDSSNGYENPVQPSNGSDINLCKNNKLVLLIVMTLLSFYFYPRSPLENVLDPRMSV</sequence>
<feature type="chain" id="PRO_5036483430" evidence="2">
    <location>
        <begin position="22"/>
        <end position="307"/>
    </location>
</feature>
<keyword evidence="1" id="KW-1133">Transmembrane helix</keyword>
<keyword evidence="2" id="KW-0732">Signal</keyword>